<dbReference type="Proteomes" id="UP000181951">
    <property type="component" value="Unassembled WGS sequence"/>
</dbReference>
<evidence type="ECO:0000256" key="8">
    <source>
        <dbReference type="ARBA" id="ARBA00022840"/>
    </source>
</evidence>
<keyword evidence="4" id="KW-0479">Metal-binding</keyword>
<dbReference type="RefSeq" id="WP_075016729.1">
    <property type="nucleotide sequence ID" value="NZ_FODD01000009.1"/>
</dbReference>
<dbReference type="InterPro" id="IPR036457">
    <property type="entry name" value="PPM-type-like_dom_sf"/>
</dbReference>
<dbReference type="Pfam" id="PF07228">
    <property type="entry name" value="SpoIIE"/>
    <property type="match status" value="1"/>
</dbReference>
<protein>
    <recommendedName>
        <fullName evidence="1">protein-serine/threonine phosphatase</fullName>
        <ecNumber evidence="1">3.1.3.16</ecNumber>
    </recommendedName>
    <alternativeName>
        <fullName evidence="15">Protein-serine/threonine phosphatase</fullName>
    </alternativeName>
    <alternativeName>
        <fullName evidence="14">Serine/threonine-protein kinase</fullName>
    </alternativeName>
</protein>
<evidence type="ECO:0000256" key="7">
    <source>
        <dbReference type="ARBA" id="ARBA00022801"/>
    </source>
</evidence>
<evidence type="ECO:0000256" key="14">
    <source>
        <dbReference type="ARBA" id="ARBA00075117"/>
    </source>
</evidence>
<keyword evidence="9" id="KW-0460">Magnesium</keyword>
<evidence type="ECO:0000256" key="13">
    <source>
        <dbReference type="ARBA" id="ARBA00056274"/>
    </source>
</evidence>
<dbReference type="SUPFAM" id="SSF55785">
    <property type="entry name" value="PYP-like sensor domain (PAS domain)"/>
    <property type="match status" value="1"/>
</dbReference>
<accession>A0A1H8IZU8</accession>
<name>A0A1H8IZU8_9ACTN</name>
<dbReference type="GO" id="GO:0004722">
    <property type="term" value="F:protein serine/threonine phosphatase activity"/>
    <property type="evidence" value="ECO:0007669"/>
    <property type="project" value="UniProtKB-EC"/>
</dbReference>
<keyword evidence="11" id="KW-0464">Manganese</keyword>
<dbReference type="GO" id="GO:0046872">
    <property type="term" value="F:metal ion binding"/>
    <property type="evidence" value="ECO:0007669"/>
    <property type="project" value="UniProtKB-KW"/>
</dbReference>
<dbReference type="OrthoDB" id="118142at2"/>
<evidence type="ECO:0000259" key="17">
    <source>
        <dbReference type="SMART" id="SM00331"/>
    </source>
</evidence>
<dbReference type="Gene3D" id="3.30.565.10">
    <property type="entry name" value="Histidine kinase-like ATPase, C-terminal domain"/>
    <property type="match status" value="1"/>
</dbReference>
<evidence type="ECO:0000256" key="11">
    <source>
        <dbReference type="ARBA" id="ARBA00023211"/>
    </source>
</evidence>
<proteinExistence type="predicted"/>
<evidence type="ECO:0000256" key="9">
    <source>
        <dbReference type="ARBA" id="ARBA00022842"/>
    </source>
</evidence>
<evidence type="ECO:0000256" key="5">
    <source>
        <dbReference type="ARBA" id="ARBA00022741"/>
    </source>
</evidence>
<organism evidence="18 19">
    <name type="scientific">Actinacidiphila rubida</name>
    <dbReference type="NCBI Taxonomy" id="310780"/>
    <lineage>
        <taxon>Bacteria</taxon>
        <taxon>Bacillati</taxon>
        <taxon>Actinomycetota</taxon>
        <taxon>Actinomycetes</taxon>
        <taxon>Kitasatosporales</taxon>
        <taxon>Streptomycetaceae</taxon>
        <taxon>Actinacidiphila</taxon>
    </lineage>
</organism>
<evidence type="ECO:0000256" key="3">
    <source>
        <dbReference type="ARBA" id="ARBA00022679"/>
    </source>
</evidence>
<evidence type="ECO:0000313" key="19">
    <source>
        <dbReference type="Proteomes" id="UP000181951"/>
    </source>
</evidence>
<evidence type="ECO:0000256" key="2">
    <source>
        <dbReference type="ARBA" id="ARBA00022553"/>
    </source>
</evidence>
<dbReference type="Gene3D" id="3.30.450.40">
    <property type="match status" value="2"/>
</dbReference>
<dbReference type="Pfam" id="PF08447">
    <property type="entry name" value="PAS_3"/>
    <property type="match status" value="1"/>
</dbReference>
<dbReference type="InterPro" id="IPR003594">
    <property type="entry name" value="HATPase_dom"/>
</dbReference>
<evidence type="ECO:0000256" key="10">
    <source>
        <dbReference type="ARBA" id="ARBA00022912"/>
    </source>
</evidence>
<dbReference type="CDD" id="cd16936">
    <property type="entry name" value="HATPase_RsbW-like"/>
    <property type="match status" value="1"/>
</dbReference>
<feature type="region of interest" description="Disordered" evidence="16">
    <location>
        <begin position="178"/>
        <end position="203"/>
    </location>
</feature>
<comment type="catalytic activity">
    <reaction evidence="12">
        <text>O-phospho-L-seryl-[protein] + H2O = L-seryl-[protein] + phosphate</text>
        <dbReference type="Rhea" id="RHEA:20629"/>
        <dbReference type="Rhea" id="RHEA-COMP:9863"/>
        <dbReference type="Rhea" id="RHEA-COMP:11604"/>
        <dbReference type="ChEBI" id="CHEBI:15377"/>
        <dbReference type="ChEBI" id="CHEBI:29999"/>
        <dbReference type="ChEBI" id="CHEBI:43474"/>
        <dbReference type="ChEBI" id="CHEBI:83421"/>
        <dbReference type="EC" id="3.1.3.16"/>
    </reaction>
</comment>
<dbReference type="STRING" id="310780.SAMN05216267_100993"/>
<evidence type="ECO:0000256" key="1">
    <source>
        <dbReference type="ARBA" id="ARBA00013081"/>
    </source>
</evidence>
<evidence type="ECO:0000256" key="15">
    <source>
        <dbReference type="ARBA" id="ARBA00081350"/>
    </source>
</evidence>
<dbReference type="PANTHER" id="PTHR43156:SF2">
    <property type="entry name" value="STAGE II SPORULATION PROTEIN E"/>
    <property type="match status" value="1"/>
</dbReference>
<keyword evidence="10" id="KW-0904">Protein phosphatase</keyword>
<feature type="region of interest" description="Disordered" evidence="16">
    <location>
        <begin position="841"/>
        <end position="860"/>
    </location>
</feature>
<dbReference type="EMBL" id="FODD01000009">
    <property type="protein sequence ID" value="SEN74260.1"/>
    <property type="molecule type" value="Genomic_DNA"/>
</dbReference>
<dbReference type="Pfam" id="PF13581">
    <property type="entry name" value="HATPase_c_2"/>
    <property type="match status" value="1"/>
</dbReference>
<dbReference type="GO" id="GO:0016301">
    <property type="term" value="F:kinase activity"/>
    <property type="evidence" value="ECO:0007669"/>
    <property type="project" value="UniProtKB-KW"/>
</dbReference>
<evidence type="ECO:0000256" key="12">
    <source>
        <dbReference type="ARBA" id="ARBA00047761"/>
    </source>
</evidence>
<dbReference type="EC" id="3.1.3.16" evidence="1"/>
<dbReference type="InterPro" id="IPR029016">
    <property type="entry name" value="GAF-like_dom_sf"/>
</dbReference>
<evidence type="ECO:0000256" key="6">
    <source>
        <dbReference type="ARBA" id="ARBA00022777"/>
    </source>
</evidence>
<keyword evidence="3" id="KW-0808">Transferase</keyword>
<sequence length="860" mass="89996">MVFRGAAAAAVYVPDGQSGQLRLSEAVEEEPGDGAGFPASYPTSGRSAVAEAFRTGRLVWPATAQAGGPAVLDSRTAGASGSADTPGAVGEWLGAVPLAAGDTLLGCLVVRAAGRDSADGADGAQGARGADAAGGADGADIERRTFLELYADQVAARMETERAFGDTETFAAAAAAVPGTGTGTDTETAAVPEPGARPDGPLLDLGRMGSFTLSPVTGRIEADRQALDLLGLREERFDGRVETVLAQTVLEDLPALMSVLEPSASRHGSQDLDFRVRRPGGGLRLLRLRCRVLTDDAGRTCRLLGVIAEASHLRPAGAEASGVPKLSVALAASATVRDVSHAVVTALRDPLGADTLVLAELHAGRLVVTEMEPQGPAVWGTWRSQWHSEWPDTSPGDLPTLHGVLTQGRTRLWASSTGLEPGLAEAGRGGLAVLPLPADGRMAGVCLLGWDEPHEFSGGERALLTSAAGLVGHALARARSHDAENEFTSILQRSLLPRTLPVLPGGTAVARYLPATTGLAVGGDWYDVIPVSDRSVALVIGDVQGHSAEAATIMGQIRTGIRAYAVEGHPPDVVMSHANRLLIGLDTEAFATCCYVALDVEDGDAWVVRAGHPQPVLRAPDGGTREVEAEGGPPLGVIADADFPMTNLGMTPGSVLALFTDGLVESSKLHLEEGVQRVRRVLAAADPAAADRTADELLGTTERREDDVALLLLRYDGLPVRPRRASWSVWRLPDAVMHARRFTARTLRSWHETRETDAILLVVSELVTNAMTHTSGEVHLNLMLAGERMRVAVSDSSPRAPVKPTGIDWEATGGRGILLVEAVCAAWGSVPVSGGKQVWGEIELPPQRDGTGTGREASWR</sequence>
<dbReference type="SMART" id="SM00331">
    <property type="entry name" value="PP2C_SIG"/>
    <property type="match status" value="1"/>
</dbReference>
<dbReference type="InterPro" id="IPR052016">
    <property type="entry name" value="Bact_Sigma-Reg"/>
</dbReference>
<feature type="compositionally biased region" description="Low complexity" evidence="16">
    <location>
        <begin position="178"/>
        <end position="188"/>
    </location>
</feature>
<keyword evidence="19" id="KW-1185">Reference proteome</keyword>
<dbReference type="SUPFAM" id="SSF55781">
    <property type="entry name" value="GAF domain-like"/>
    <property type="match status" value="1"/>
</dbReference>
<dbReference type="PANTHER" id="PTHR43156">
    <property type="entry name" value="STAGE II SPORULATION PROTEIN E-RELATED"/>
    <property type="match status" value="1"/>
</dbReference>
<reference evidence="18 19" key="1">
    <citation type="submission" date="2016-10" db="EMBL/GenBank/DDBJ databases">
        <authorList>
            <person name="de Groot N.N."/>
        </authorList>
    </citation>
    <scope>NUCLEOTIDE SEQUENCE [LARGE SCALE GENOMIC DNA]</scope>
    <source>
        <strain evidence="18 19">CGMCC 4.2026</strain>
    </source>
</reference>
<dbReference type="SUPFAM" id="SSF81606">
    <property type="entry name" value="PP2C-like"/>
    <property type="match status" value="1"/>
</dbReference>
<dbReference type="FunFam" id="3.60.40.10:FF:000005">
    <property type="entry name" value="Serine/threonine protein phosphatase"/>
    <property type="match status" value="1"/>
</dbReference>
<dbReference type="InterPro" id="IPR035965">
    <property type="entry name" value="PAS-like_dom_sf"/>
</dbReference>
<keyword evidence="6 18" id="KW-0418">Kinase</keyword>
<dbReference type="GO" id="GO:0005524">
    <property type="term" value="F:ATP binding"/>
    <property type="evidence" value="ECO:0007669"/>
    <property type="project" value="UniProtKB-KW"/>
</dbReference>
<keyword evidence="2" id="KW-0597">Phosphoprotein</keyword>
<dbReference type="InterPro" id="IPR013655">
    <property type="entry name" value="PAS_fold_3"/>
</dbReference>
<gene>
    <name evidence="18" type="ORF">SAMN05216267_100993</name>
</gene>
<dbReference type="AlphaFoldDB" id="A0A1H8IZU8"/>
<evidence type="ECO:0000313" key="18">
    <source>
        <dbReference type="EMBL" id="SEN74260.1"/>
    </source>
</evidence>
<comment type="function">
    <text evidence="13">Primarily acts as an independent SigF regulator that is sensitive to the osmosensory signal, mediating the cross talk of PknD with the SigF regulon. Possesses both phosphatase and kinase activities. The kinase domain functions as a classic anti-sigma factor-like kinase to phosphorylate the anti-anti-sigma factor domain at the canonical regulatory site, and the phosphatase domain antagonizes this activity.</text>
</comment>
<keyword evidence="5" id="KW-0547">Nucleotide-binding</keyword>
<evidence type="ECO:0000256" key="16">
    <source>
        <dbReference type="SAM" id="MobiDB-lite"/>
    </source>
</evidence>
<dbReference type="InterPro" id="IPR001932">
    <property type="entry name" value="PPM-type_phosphatase-like_dom"/>
</dbReference>
<keyword evidence="8" id="KW-0067">ATP-binding</keyword>
<dbReference type="Gene3D" id="3.30.450.20">
    <property type="entry name" value="PAS domain"/>
    <property type="match status" value="1"/>
</dbReference>
<feature type="domain" description="PPM-type phosphatase" evidence="17">
    <location>
        <begin position="506"/>
        <end position="715"/>
    </location>
</feature>
<keyword evidence="7" id="KW-0378">Hydrolase</keyword>
<dbReference type="InterPro" id="IPR036890">
    <property type="entry name" value="HATPase_C_sf"/>
</dbReference>
<dbReference type="SUPFAM" id="SSF55874">
    <property type="entry name" value="ATPase domain of HSP90 chaperone/DNA topoisomerase II/histidine kinase"/>
    <property type="match status" value="1"/>
</dbReference>
<dbReference type="Gene3D" id="3.60.40.10">
    <property type="entry name" value="PPM-type phosphatase domain"/>
    <property type="match status" value="1"/>
</dbReference>
<evidence type="ECO:0000256" key="4">
    <source>
        <dbReference type="ARBA" id="ARBA00022723"/>
    </source>
</evidence>